<dbReference type="Gene3D" id="3.10.670.10">
    <property type="entry name" value="Secreted effector protein ssei"/>
    <property type="match status" value="1"/>
</dbReference>
<organism evidence="1 2">
    <name type="scientific">Pseudomonas azotoformans</name>
    <dbReference type="NCBI Taxonomy" id="47878"/>
    <lineage>
        <taxon>Bacteria</taxon>
        <taxon>Pseudomonadati</taxon>
        <taxon>Pseudomonadota</taxon>
        <taxon>Gammaproteobacteria</taxon>
        <taxon>Pseudomonadales</taxon>
        <taxon>Pseudomonadaceae</taxon>
        <taxon>Pseudomonas</taxon>
    </lineage>
</organism>
<comment type="caution">
    <text evidence="1">The sequence shown here is derived from an EMBL/GenBank/DDBJ whole genome shotgun (WGS) entry which is preliminary data.</text>
</comment>
<gene>
    <name evidence="1" type="ORF">BLL37_15285</name>
</gene>
<reference evidence="1 2" key="1">
    <citation type="submission" date="2016-10" db="EMBL/GenBank/DDBJ databases">
        <title>Pseudomonas lactis sp. nov. and Pseudomonas paralactis sp. nov., isolated from bovine raw milk.</title>
        <authorList>
            <person name="Von Neubeck M."/>
            <person name="Huptas C."/>
            <person name="Glueck C."/>
            <person name="Krewinkel M."/>
            <person name="Stoeckel M."/>
            <person name="Stressler T."/>
            <person name="Fischer L."/>
            <person name="Hinrichs J."/>
            <person name="Scherer S."/>
            <person name="Wenning M."/>
        </authorList>
    </citation>
    <scope>NUCLEOTIDE SEQUENCE [LARGE SCALE GENOMIC DNA]</scope>
    <source>
        <strain evidence="1 2">DSM 18862</strain>
    </source>
</reference>
<dbReference type="RefSeq" id="WP_071495547.1">
    <property type="nucleotide sequence ID" value="NZ_LT629702.1"/>
</dbReference>
<dbReference type="EMBL" id="MNPV01000004">
    <property type="protein sequence ID" value="ONH44684.1"/>
    <property type="molecule type" value="Genomic_DNA"/>
</dbReference>
<accession>A0A1V2JH61</accession>
<proteinExistence type="predicted"/>
<dbReference type="Gene3D" id="1.10.3290.10">
    <property type="entry name" value="Fido-like domain"/>
    <property type="match status" value="1"/>
</dbReference>
<dbReference type="Gene3D" id="3.30.70.2150">
    <property type="match status" value="1"/>
</dbReference>
<evidence type="ECO:0000313" key="1">
    <source>
        <dbReference type="EMBL" id="ONH44684.1"/>
    </source>
</evidence>
<keyword evidence="2" id="KW-1185">Reference proteome</keyword>
<dbReference type="GeneID" id="57373873"/>
<name>A0A1V2JH61_PSEAZ</name>
<dbReference type="InterPro" id="IPR036597">
    <property type="entry name" value="Fido-like_dom_sf"/>
</dbReference>
<dbReference type="Proteomes" id="UP000188559">
    <property type="component" value="Unassembled WGS sequence"/>
</dbReference>
<protein>
    <submittedName>
        <fullName evidence="1">Uncharacterized protein</fullName>
    </submittedName>
</protein>
<dbReference type="OrthoDB" id="7025287at2"/>
<evidence type="ECO:0000313" key="2">
    <source>
        <dbReference type="Proteomes" id="UP000188559"/>
    </source>
</evidence>
<sequence length="1251" mass="140507">MEKSYAYVSVGATSLASSESQIQHWIDDRVLQRSRLAPEAKALIKTTSRVPVKFSVYADRDDTDQAPIIEAWEEVPLWHLLNDRYDWKNFVGKWQKTAVRVEPRMPRYYGAVAEQLTFTRFFLDSIRTASQSRVTTGTSYTLVLPERNLVKTEVVLCSVWSTTNRLLAKIWFDVPLIALSLKDWPKAISTAWPGLRIGARSGDYIDYSRDPTKNQVWLVPFDEPVADVDFMILPRWVSGSVVLPDIDIGVDQCVVVTLRRLPGTPAEQTYTVNIPQAYWSRAKWGYYLSVYMNHRCQWVNCGVLADDQLISVSSDQENHWYVRNDAAQALITVQIVARDFTQWPQRLPPVDQLPRAPRAWQKWDGLARSVGNAQLTETYIQSLVKRCLAKTGLPNGTTERIKTGKRFRYKYLVGYPMHSSGMSAYSPPRYKYFSFAQVMIGEPQRSAFYREKVGEIHLDGEPLSPSEIKALSGLRDTLVAEFLVDVDSLSHSADFKKLFDDTCDAVARVRVGQFLADTKEQDAELRSVAFRYLKGDLKPQALLFKEKVVPNALVVAFSSNKALLVSLNIAGPKWVEWQPSTAPGQPSEKLMAFIGAHLPPVDKFSLTRKDFHPRKKRYGYHYRRFPPQPITFRTTEDLALELRQAAIAEIKQQMDYAVFSSDEERRRAKTGMFKSLVRVVSALVIASIGPTGGLGALLLSGMIRFVANISDVSFDYALAQNSDRPEEYAAYIHECKLGVLLGLVDLGVDVTVASRKLRVLLKQSTLAAKFAVPVLNVPQPVDTPASVALNDDSQDVFLLTPTWLAAMRERLRKTFRSDNELAELTGYREVSSTCGYTQASRCAEHLLKNGWEVQGIGLLVFSELHDNQPQPHFALCLRHEGDTAIMDSALSHLDPDADKRIYFGTLGSWEQYLKALPGLQNKVVCYKFYESLAHASHEVDGVFALGISWAGFFNQGSCSVINLPSRYTEQIHRQIQRLWSEVFHQLGPSPFDNSAPAQETLHSFSQADLLSQVSNLTSLVNESEELLRRTLGVEAVRDLRTQLLGLLQTWQGEPKPEILDLISEVMSAEAAMVQHALMHLEMLQSGLPANLTAGGDALVDCIDWIAMRAEQEDDKWREGVRQLVQRYVTGDKASVSLFAIEALDLLYEQAKTDAELAFHHSRSVSFGRLSAASGRALFATGLASIRGADLARQPECFFALILRSQPYAQDNEHFARVVYGISALRQNRFAVLSPAHESRLSGFEPVDAVLF</sequence>
<dbReference type="AlphaFoldDB" id="A0A1V2JH61"/>